<dbReference type="InterPro" id="IPR058852">
    <property type="entry name" value="HTH_77"/>
</dbReference>
<dbReference type="InterPro" id="IPR027417">
    <property type="entry name" value="P-loop_NTPase"/>
</dbReference>
<protein>
    <submittedName>
        <fullName evidence="4">Putative ATPase</fullName>
    </submittedName>
</protein>
<reference evidence="4 5" key="1">
    <citation type="submission" date="2019-06" db="EMBL/GenBank/DDBJ databases">
        <title>Genomic Encyclopedia of Type Strains, Phase IV (KMG-V): Genome sequencing to study the core and pangenomes of soil and plant-associated prokaryotes.</title>
        <authorList>
            <person name="Whitman W."/>
        </authorList>
    </citation>
    <scope>NUCLEOTIDE SEQUENCE [LARGE SCALE GENOMIC DNA]</scope>
    <source>
        <strain evidence="4 5">BR 11865</strain>
    </source>
</reference>
<dbReference type="EMBL" id="VITO01000001">
    <property type="protein sequence ID" value="TWB31959.1"/>
    <property type="molecule type" value="Genomic_DNA"/>
</dbReference>
<dbReference type="SUPFAM" id="SSF52540">
    <property type="entry name" value="P-loop containing nucleoside triphosphate hydrolases"/>
    <property type="match status" value="1"/>
</dbReference>
<evidence type="ECO:0000256" key="1">
    <source>
        <dbReference type="ARBA" id="ARBA00023125"/>
    </source>
</evidence>
<sequence>MPEQATTPSSAETVYRFGPYSLYPARRLLTAGQPIDLRGRALDLLLALVERAGEVLGRAELERRVWPDVHVGANNLRVQMAKLRRALGQDGDDGPYVGTVPGQGYRFVAQVLKEGGERVAPPSPAVAAFALSRQLAPPVGRDETIATLAARLGRQRLVTIAGAGGMGKTTVALAVAAAVAERYPDGVALVDLSAVGEDDLVPATVAARLAPHIHAPDPVPPLLAFLKPRRMLLVLDSCEPVVAAAAALVGAVLAAAPDVDILATSREPLGLESEQLHRLVPLAVPLRSQGLSAGQALAHSAVQLFAARVAAEAGGALTDAEAPAVAEICQRLDGIPLGLELAAGQVAAYGIAGVARRLDDRLGLLVRGRRTAPPRHQTLRAAFDWSYALLSGPQRAVLNRLSVFVGGFDAAAAMAVVSPADLEDADTGGRVVEELVGKSLVVADRRGVEVRYRLLDTVRTYAREWLDASGGGAETRAFHASHYLRLFQAILPDWATRPVGEIVSRYGAEIDNVRQALDWCFNHAGDEGVRLGRALILAVAPLWQCLSLGMECHRWAALALGSPLPYADDRQSLGLQMLWAMAVTVMSIAPPDQVAALWQGVLATADRLGDGDGRLQAQQGLYFCHLQQGRVRQALELVRGMRKDVAEGGDPSALALAERMVGGALYILGDPAGARHHTEMALSLAESGPATGRRIRFQMDQQIVARGALAGMLWLQGNVDQGMEQLRRCLEQAMALDHAYTTCVVLGQSACPLALMTGDRAAAQRHNDLLTLLAERHGSLTWQPWARGFDLILRQRAGGTAEGLEELRRQMAAIGDLSHARYGILVRETALALARAGDLEGGLAMVGAALARAEANEEGWAQPELMRLNGELLFRRGDETAAEMLYRQALAVAEGQGALSWHLRAAISLARSQARQGRVTDAPDLLVRAVGRVNGGRPTAEVDVARVLLGHFQGIPAPDHVLDGPAGPAGGLLAA</sequence>
<feature type="DNA-binding region" description="OmpR/PhoB-type" evidence="2">
    <location>
        <begin position="12"/>
        <end position="109"/>
    </location>
</feature>
<dbReference type="AlphaFoldDB" id="A0A560GDQ7"/>
<dbReference type="Gene3D" id="1.10.10.10">
    <property type="entry name" value="Winged helix-like DNA-binding domain superfamily/Winged helix DNA-binding domain"/>
    <property type="match status" value="1"/>
</dbReference>
<name>A0A560GDQ7_9PROT</name>
<dbReference type="SUPFAM" id="SSF46894">
    <property type="entry name" value="C-terminal effector domain of the bipartite response regulators"/>
    <property type="match status" value="1"/>
</dbReference>
<evidence type="ECO:0000256" key="2">
    <source>
        <dbReference type="PROSITE-ProRule" id="PRU01091"/>
    </source>
</evidence>
<dbReference type="GO" id="GO:0003677">
    <property type="term" value="F:DNA binding"/>
    <property type="evidence" value="ECO:0007669"/>
    <property type="project" value="UniProtKB-UniRule"/>
</dbReference>
<dbReference type="Proteomes" id="UP000316545">
    <property type="component" value="Unassembled WGS sequence"/>
</dbReference>
<dbReference type="InterPro" id="IPR036388">
    <property type="entry name" value="WH-like_DNA-bd_sf"/>
</dbReference>
<keyword evidence="5" id="KW-1185">Reference proteome</keyword>
<organism evidence="4 5">
    <name type="scientific">Nitrospirillum amazonense</name>
    <dbReference type="NCBI Taxonomy" id="28077"/>
    <lineage>
        <taxon>Bacteria</taxon>
        <taxon>Pseudomonadati</taxon>
        <taxon>Pseudomonadota</taxon>
        <taxon>Alphaproteobacteria</taxon>
        <taxon>Rhodospirillales</taxon>
        <taxon>Azospirillaceae</taxon>
        <taxon>Nitrospirillum</taxon>
    </lineage>
</organism>
<feature type="domain" description="OmpR/PhoB-type" evidence="3">
    <location>
        <begin position="12"/>
        <end position="109"/>
    </location>
</feature>
<dbReference type="InterPro" id="IPR001867">
    <property type="entry name" value="OmpR/PhoB-type_DNA-bd"/>
</dbReference>
<dbReference type="PANTHER" id="PTHR47691:SF3">
    <property type="entry name" value="HTH-TYPE TRANSCRIPTIONAL REGULATOR RV0890C-RELATED"/>
    <property type="match status" value="1"/>
</dbReference>
<proteinExistence type="predicted"/>
<dbReference type="SMART" id="SM00862">
    <property type="entry name" value="Trans_reg_C"/>
    <property type="match status" value="1"/>
</dbReference>
<gene>
    <name evidence="4" type="ORF">FBZ88_101331</name>
</gene>
<dbReference type="GO" id="GO:0000160">
    <property type="term" value="P:phosphorelay signal transduction system"/>
    <property type="evidence" value="ECO:0007669"/>
    <property type="project" value="InterPro"/>
</dbReference>
<evidence type="ECO:0000313" key="4">
    <source>
        <dbReference type="EMBL" id="TWB31959.1"/>
    </source>
</evidence>
<evidence type="ECO:0000313" key="5">
    <source>
        <dbReference type="Proteomes" id="UP000316545"/>
    </source>
</evidence>
<accession>A0A560GDQ7</accession>
<dbReference type="PANTHER" id="PTHR47691">
    <property type="entry name" value="REGULATOR-RELATED"/>
    <property type="match status" value="1"/>
</dbReference>
<keyword evidence="1 2" id="KW-0238">DNA-binding</keyword>
<comment type="caution">
    <text evidence="4">The sequence shown here is derived from an EMBL/GenBank/DDBJ whole genome shotgun (WGS) entry which is preliminary data.</text>
</comment>
<dbReference type="Pfam" id="PF25872">
    <property type="entry name" value="HTH_77"/>
    <property type="match status" value="1"/>
</dbReference>
<dbReference type="InterPro" id="IPR016032">
    <property type="entry name" value="Sig_transdc_resp-reg_C-effctor"/>
</dbReference>
<dbReference type="PRINTS" id="PR00364">
    <property type="entry name" value="DISEASERSIST"/>
</dbReference>
<dbReference type="Gene3D" id="1.25.40.10">
    <property type="entry name" value="Tetratricopeptide repeat domain"/>
    <property type="match status" value="1"/>
</dbReference>
<dbReference type="Gene3D" id="3.40.50.300">
    <property type="entry name" value="P-loop containing nucleotide triphosphate hydrolases"/>
    <property type="match status" value="1"/>
</dbReference>
<dbReference type="RefSeq" id="WP_145615099.1">
    <property type="nucleotide sequence ID" value="NZ_VITO01000001.1"/>
</dbReference>
<dbReference type="PROSITE" id="PS51755">
    <property type="entry name" value="OMPR_PHOB"/>
    <property type="match status" value="1"/>
</dbReference>
<dbReference type="Pfam" id="PF00486">
    <property type="entry name" value="Trans_reg_C"/>
    <property type="match status" value="1"/>
</dbReference>
<dbReference type="InterPro" id="IPR011990">
    <property type="entry name" value="TPR-like_helical_dom_sf"/>
</dbReference>
<dbReference type="SUPFAM" id="SSF48452">
    <property type="entry name" value="TPR-like"/>
    <property type="match status" value="2"/>
</dbReference>
<evidence type="ECO:0000259" key="3">
    <source>
        <dbReference type="PROSITE" id="PS51755"/>
    </source>
</evidence>
<dbReference type="CDD" id="cd00383">
    <property type="entry name" value="trans_reg_C"/>
    <property type="match status" value="1"/>
</dbReference>
<dbReference type="GO" id="GO:0006355">
    <property type="term" value="P:regulation of DNA-templated transcription"/>
    <property type="evidence" value="ECO:0007669"/>
    <property type="project" value="InterPro"/>
</dbReference>